<keyword evidence="10" id="KW-0862">Zinc</keyword>
<dbReference type="InterPro" id="IPR003689">
    <property type="entry name" value="ZIP"/>
</dbReference>
<comment type="caution">
    <text evidence="26">The sequence shown here is derived from an EMBL/GenBank/DDBJ whole genome shotgun (WGS) entry which is preliminary data.</text>
</comment>
<dbReference type="AlphaFoldDB" id="A0A8S4N390"/>
<evidence type="ECO:0000313" key="27">
    <source>
        <dbReference type="Proteomes" id="UP000749559"/>
    </source>
</evidence>
<feature type="transmembrane region" description="Helical" evidence="22">
    <location>
        <begin position="421"/>
        <end position="440"/>
    </location>
</feature>
<evidence type="ECO:0000313" key="26">
    <source>
        <dbReference type="EMBL" id="CAH1775210.1"/>
    </source>
</evidence>
<protein>
    <recommendedName>
        <fullName evidence="17">Zinc transporter ZIP4</fullName>
    </recommendedName>
    <alternativeName>
        <fullName evidence="19">Solute carrier family 39 member 4</fullName>
    </alternativeName>
    <alternativeName>
        <fullName evidence="18">Zrt- and Irt-like protein 4</fullName>
    </alternativeName>
</protein>
<keyword evidence="8 23" id="KW-0732">Signal</keyword>
<keyword evidence="27" id="KW-1185">Reference proteome</keyword>
<comment type="function">
    <text evidence="20">Selective transporter that mediates the uptake of Zn(2+). Plays an essential role for dietary zinc uptake from small intestine. The Zn(2+) uniporter activity is regulated by zinc availability. Also exhibits polyspecific binding and transport of Cu(2+), Cd(2+) and possibly Ni(2+) but at higher concentrations.</text>
</comment>
<evidence type="ECO:0000256" key="3">
    <source>
        <dbReference type="ARBA" id="ARBA00006939"/>
    </source>
</evidence>
<evidence type="ECO:0000256" key="19">
    <source>
        <dbReference type="ARBA" id="ARBA00042777"/>
    </source>
</evidence>
<accession>A0A8S4N390</accession>
<feature type="chain" id="PRO_5035859233" description="Zinc transporter ZIP4" evidence="23">
    <location>
        <begin position="22"/>
        <end position="709"/>
    </location>
</feature>
<dbReference type="GO" id="GO:0016324">
    <property type="term" value="C:apical plasma membrane"/>
    <property type="evidence" value="ECO:0007669"/>
    <property type="project" value="UniProtKB-SubCell"/>
</dbReference>
<evidence type="ECO:0000256" key="15">
    <source>
        <dbReference type="ARBA" id="ARBA00023136"/>
    </source>
</evidence>
<evidence type="ECO:0000256" key="14">
    <source>
        <dbReference type="ARBA" id="ARBA00023065"/>
    </source>
</evidence>
<evidence type="ECO:0000256" key="5">
    <source>
        <dbReference type="ARBA" id="ARBA00022475"/>
    </source>
</evidence>
<evidence type="ECO:0000259" key="24">
    <source>
        <dbReference type="Pfam" id="PF18292"/>
    </source>
</evidence>
<dbReference type="Pfam" id="PF02535">
    <property type="entry name" value="Zip"/>
    <property type="match status" value="1"/>
</dbReference>
<proteinExistence type="inferred from homology"/>
<evidence type="ECO:0000256" key="9">
    <source>
        <dbReference type="ARBA" id="ARBA00022753"/>
    </source>
</evidence>
<feature type="transmembrane region" description="Helical" evidence="22">
    <location>
        <begin position="501"/>
        <end position="518"/>
    </location>
</feature>
<name>A0A8S4N390_OWEFU</name>
<reference evidence="26" key="1">
    <citation type="submission" date="2022-03" db="EMBL/GenBank/DDBJ databases">
        <authorList>
            <person name="Martin C."/>
        </authorList>
    </citation>
    <scope>NUCLEOTIDE SEQUENCE</scope>
</reference>
<evidence type="ECO:0000259" key="25">
    <source>
        <dbReference type="Pfam" id="PF21116"/>
    </source>
</evidence>
<evidence type="ECO:0000256" key="2">
    <source>
        <dbReference type="ARBA" id="ARBA00004424"/>
    </source>
</evidence>
<dbReference type="GO" id="GO:0005385">
    <property type="term" value="F:zinc ion transmembrane transporter activity"/>
    <property type="evidence" value="ECO:0007669"/>
    <property type="project" value="TreeGrafter"/>
</dbReference>
<evidence type="ECO:0000256" key="6">
    <source>
        <dbReference type="ARBA" id="ARBA00022692"/>
    </source>
</evidence>
<feature type="region of interest" description="Disordered" evidence="21">
    <location>
        <begin position="529"/>
        <end position="572"/>
    </location>
</feature>
<feature type="compositionally biased region" description="Basic and acidic residues" evidence="21">
    <location>
        <begin position="546"/>
        <end position="564"/>
    </location>
</feature>
<evidence type="ECO:0000256" key="21">
    <source>
        <dbReference type="SAM" id="MobiDB-lite"/>
    </source>
</evidence>
<dbReference type="Proteomes" id="UP000749559">
    <property type="component" value="Unassembled WGS sequence"/>
</dbReference>
<feature type="region of interest" description="Disordered" evidence="21">
    <location>
        <begin position="303"/>
        <end position="355"/>
    </location>
</feature>
<dbReference type="Pfam" id="PF18292">
    <property type="entry name" value="ZIP4_domain"/>
    <property type="match status" value="1"/>
</dbReference>
<dbReference type="PANTHER" id="PTHR12191">
    <property type="entry name" value="SOLUTE CARRIER FAMILY 39"/>
    <property type="match status" value="1"/>
</dbReference>
<evidence type="ECO:0000256" key="12">
    <source>
        <dbReference type="ARBA" id="ARBA00022906"/>
    </source>
</evidence>
<evidence type="ECO:0000256" key="11">
    <source>
        <dbReference type="ARBA" id="ARBA00022843"/>
    </source>
</evidence>
<dbReference type="GO" id="GO:0055038">
    <property type="term" value="C:recycling endosome membrane"/>
    <property type="evidence" value="ECO:0007669"/>
    <property type="project" value="UniProtKB-SubCell"/>
</dbReference>
<dbReference type="PANTHER" id="PTHR12191:SF21">
    <property type="entry name" value="ZINC TRANSPORTER ZIP4"/>
    <property type="match status" value="1"/>
</dbReference>
<keyword evidence="5" id="KW-1003">Cell membrane</keyword>
<feature type="compositionally biased region" description="Basic and acidic residues" evidence="21">
    <location>
        <begin position="303"/>
        <end position="331"/>
    </location>
</feature>
<dbReference type="InterPro" id="IPR049406">
    <property type="entry name" value="ZIP4_12_EF-hand"/>
</dbReference>
<dbReference type="OrthoDB" id="200954at2759"/>
<evidence type="ECO:0000256" key="10">
    <source>
        <dbReference type="ARBA" id="ARBA00022833"/>
    </source>
</evidence>
<keyword evidence="12" id="KW-0864">Zinc transport</keyword>
<keyword evidence="14" id="KW-0406">Ion transport</keyword>
<feature type="signal peptide" evidence="23">
    <location>
        <begin position="1"/>
        <end position="21"/>
    </location>
</feature>
<keyword evidence="6 22" id="KW-0812">Transmembrane</keyword>
<feature type="domain" description="Zinc transporter ZIP4 N-terminal" evidence="24">
    <location>
        <begin position="69"/>
        <end position="153"/>
    </location>
</feature>
<feature type="region of interest" description="Disordered" evidence="21">
    <location>
        <begin position="177"/>
        <end position="209"/>
    </location>
</feature>
<keyword evidence="15 22" id="KW-0472">Membrane</keyword>
<keyword evidence="4" id="KW-0813">Transport</keyword>
<keyword evidence="9" id="KW-0967">Endosome</keyword>
<evidence type="ECO:0000256" key="1">
    <source>
        <dbReference type="ARBA" id="ARBA00004195"/>
    </source>
</evidence>
<feature type="transmembrane region" description="Helical" evidence="22">
    <location>
        <begin position="679"/>
        <end position="704"/>
    </location>
</feature>
<evidence type="ECO:0000256" key="17">
    <source>
        <dbReference type="ARBA" id="ARBA00039394"/>
    </source>
</evidence>
<evidence type="ECO:0000256" key="22">
    <source>
        <dbReference type="SAM" id="Phobius"/>
    </source>
</evidence>
<comment type="similarity">
    <text evidence="3">Belongs to the ZIP transporter (TC 2.A.5) family.</text>
</comment>
<feature type="transmembrane region" description="Helical" evidence="22">
    <location>
        <begin position="452"/>
        <end position="474"/>
    </location>
</feature>
<evidence type="ECO:0000256" key="13">
    <source>
        <dbReference type="ARBA" id="ARBA00022989"/>
    </source>
</evidence>
<keyword evidence="7" id="KW-0479">Metal-binding</keyword>
<evidence type="ECO:0000256" key="16">
    <source>
        <dbReference type="ARBA" id="ARBA00034634"/>
    </source>
</evidence>
<dbReference type="GO" id="GO:0030003">
    <property type="term" value="P:intracellular monoatomic cation homeostasis"/>
    <property type="evidence" value="ECO:0007669"/>
    <property type="project" value="TreeGrafter"/>
</dbReference>
<evidence type="ECO:0000256" key="23">
    <source>
        <dbReference type="SAM" id="SignalP"/>
    </source>
</evidence>
<feature type="domain" description="Zinc transporter ZIP4/12 EF-hand" evidence="25">
    <location>
        <begin position="323"/>
        <end position="400"/>
    </location>
</feature>
<evidence type="ECO:0000256" key="7">
    <source>
        <dbReference type="ARBA" id="ARBA00022723"/>
    </source>
</evidence>
<evidence type="ECO:0000256" key="20">
    <source>
        <dbReference type="ARBA" id="ARBA00055808"/>
    </source>
</evidence>
<keyword evidence="13 22" id="KW-1133">Transmembrane helix</keyword>
<evidence type="ECO:0000256" key="8">
    <source>
        <dbReference type="ARBA" id="ARBA00022729"/>
    </source>
</evidence>
<dbReference type="Pfam" id="PF21116">
    <property type="entry name" value="EF-hand_Zip"/>
    <property type="match status" value="1"/>
</dbReference>
<keyword evidence="11" id="KW-0832">Ubl conjugation</keyword>
<feature type="compositionally biased region" description="Basic residues" evidence="21">
    <location>
        <begin position="535"/>
        <end position="545"/>
    </location>
</feature>
<evidence type="ECO:0000256" key="18">
    <source>
        <dbReference type="ARBA" id="ARBA00041703"/>
    </source>
</evidence>
<sequence>MKCTTVIFIILAGLLNTLVLCEDTIWENGNDGGHDGSSHIVDNFHNLLSYLDVSANKESLGRDEVQTIIGGLFERFHCNETLSTNECSECLSSSKVFQIVTSNQSINEAQFNDASLVIIYHIFHMENICQNVSSNITMDLAFYVDGIMNFEKDNFDNFHDQVEHFIEVLIEKLHGEGEHEHGEDHHGEDEHGADEHGADEHGEDEHDDHMDEHECVSIDELMHSASLEESSASTKENWGKMTTLLVLNFLQGTNIRHECPKGHPKREEFIDAIFKHFNIAEGENMMEEDFEKLLKMLKIGSAEGHEDHEGDEHAGHKEDEDAGHKEDEHAGHDHKRRRRSPSQRKFKQNSRHKRNAEAVQKCFNGEAIMDMYGVNHSVGISETQFATLTPTLIQQQITGACMKNEVHEEKLKETLTLAETYGYGTLSVFIISLCAMLGIFTVPCLRTNTYRYVMTTFVALAVGTMAGDALLHLIPQALGIHVHEDDGHDHTPTGPIILEDWLAKQLIVVAALYAFFLLETFMDIGRPDTPDHHTGHSHGYGHSHSHIPDKHELKHSKKRDEKQMNESNGTVNSIMKGSAEGINYDHVSVEVLKDSHGHSHEQGTLGKKGCAGISILAMMVIIGDSVHNFADGLAIGAAFSQDTRSGIATSIAVFCHELPHELGDFAVLLSTGMGFKKALFVNFICACFAFVGMYLECSSMYLLLICCQN</sequence>
<dbReference type="GO" id="GO:0046872">
    <property type="term" value="F:metal ion binding"/>
    <property type="evidence" value="ECO:0007669"/>
    <property type="project" value="UniProtKB-KW"/>
</dbReference>
<dbReference type="InterPro" id="IPR041137">
    <property type="entry name" value="ZIP4_N"/>
</dbReference>
<dbReference type="GO" id="GO:0071578">
    <property type="term" value="P:zinc ion import across plasma membrane"/>
    <property type="evidence" value="ECO:0007669"/>
    <property type="project" value="TreeGrafter"/>
</dbReference>
<organism evidence="26 27">
    <name type="scientific">Owenia fusiformis</name>
    <name type="common">Polychaete worm</name>
    <dbReference type="NCBI Taxonomy" id="6347"/>
    <lineage>
        <taxon>Eukaryota</taxon>
        <taxon>Metazoa</taxon>
        <taxon>Spiralia</taxon>
        <taxon>Lophotrochozoa</taxon>
        <taxon>Annelida</taxon>
        <taxon>Polychaeta</taxon>
        <taxon>Sedentaria</taxon>
        <taxon>Canalipalpata</taxon>
        <taxon>Sabellida</taxon>
        <taxon>Oweniida</taxon>
        <taxon>Oweniidae</taxon>
        <taxon>Owenia</taxon>
    </lineage>
</organism>
<comment type="catalytic activity">
    <reaction evidence="16">
        <text>Zn(2+)(in) = Zn(2+)(out)</text>
        <dbReference type="Rhea" id="RHEA:29351"/>
        <dbReference type="ChEBI" id="CHEBI:29105"/>
    </reaction>
</comment>
<dbReference type="InterPro" id="IPR050799">
    <property type="entry name" value="ZIP_Transporter"/>
</dbReference>
<dbReference type="EMBL" id="CAIIXF020000001">
    <property type="protein sequence ID" value="CAH1775210.1"/>
    <property type="molecule type" value="Genomic_DNA"/>
</dbReference>
<gene>
    <name evidence="26" type="ORF">OFUS_LOCUS2542</name>
</gene>
<feature type="compositionally biased region" description="Basic residues" evidence="21">
    <location>
        <begin position="332"/>
        <end position="354"/>
    </location>
</feature>
<evidence type="ECO:0000256" key="4">
    <source>
        <dbReference type="ARBA" id="ARBA00022448"/>
    </source>
</evidence>
<comment type="subcellular location">
    <subcellularLocation>
        <location evidence="2">Apical cell membrane</location>
        <topology evidence="2">Multi-pass membrane protein</topology>
    </subcellularLocation>
    <subcellularLocation>
        <location evidence="1">Recycling endosome membrane</location>
        <topology evidence="1">Multi-pass membrane protein</topology>
    </subcellularLocation>
</comment>
<dbReference type="GO" id="GO:0140410">
    <property type="term" value="F:monoatomic cation:bicarbonate symporter activity"/>
    <property type="evidence" value="ECO:0007669"/>
    <property type="project" value="TreeGrafter"/>
</dbReference>